<dbReference type="InterPro" id="IPR043169">
    <property type="entry name" value="PMM_cap"/>
</dbReference>
<dbReference type="SFLD" id="SFLDG01140">
    <property type="entry name" value="C2.B:_Phosphomannomutase_and_P"/>
    <property type="match status" value="1"/>
</dbReference>
<dbReference type="Gene3D" id="3.30.1240.20">
    <property type="match status" value="1"/>
</dbReference>
<evidence type="ECO:0000256" key="5">
    <source>
        <dbReference type="ARBA" id="ARBA00012730"/>
    </source>
</evidence>
<evidence type="ECO:0000256" key="13">
    <source>
        <dbReference type="RuleBase" id="RU361118"/>
    </source>
</evidence>
<evidence type="ECO:0000256" key="7">
    <source>
        <dbReference type="ARBA" id="ARBA00022723"/>
    </source>
</evidence>
<dbReference type="InterPro" id="IPR023214">
    <property type="entry name" value="HAD_sf"/>
</dbReference>
<dbReference type="FunFam" id="3.30.1240.20:FF:000001">
    <property type="entry name" value="Phosphomannomutase"/>
    <property type="match status" value="1"/>
</dbReference>
<evidence type="ECO:0000256" key="10">
    <source>
        <dbReference type="PIRSR" id="PIRSR605002-1"/>
    </source>
</evidence>
<dbReference type="GO" id="GO:0005829">
    <property type="term" value="C:cytosol"/>
    <property type="evidence" value="ECO:0007669"/>
    <property type="project" value="TreeGrafter"/>
</dbReference>
<evidence type="ECO:0000256" key="1">
    <source>
        <dbReference type="ARBA" id="ARBA00004496"/>
    </source>
</evidence>
<dbReference type="Pfam" id="PF03332">
    <property type="entry name" value="PMM"/>
    <property type="match status" value="1"/>
</dbReference>
<feature type="binding site" evidence="11">
    <location>
        <position position="204"/>
    </location>
    <ligand>
        <name>alpha-D-mannose 1-phosphate</name>
        <dbReference type="ChEBI" id="CHEBI:58409"/>
    </ligand>
</feature>
<evidence type="ECO:0000313" key="14">
    <source>
        <dbReference type="EMBL" id="CAF0788470.1"/>
    </source>
</evidence>
<keyword evidence="6 13" id="KW-0963">Cytoplasm</keyword>
<dbReference type="CDD" id="cd02585">
    <property type="entry name" value="HAD_PMM"/>
    <property type="match status" value="1"/>
</dbReference>
<dbReference type="UniPathway" id="UPA00126">
    <property type="reaction ID" value="UER00424"/>
</dbReference>
<evidence type="ECO:0000256" key="9">
    <source>
        <dbReference type="ARBA" id="ARBA00023235"/>
    </source>
</evidence>
<dbReference type="Proteomes" id="UP000663836">
    <property type="component" value="Unassembled WGS sequence"/>
</dbReference>
<keyword evidence="7 12" id="KW-0479">Metal-binding</keyword>
<dbReference type="InterPro" id="IPR005002">
    <property type="entry name" value="PMM"/>
</dbReference>
<evidence type="ECO:0000256" key="2">
    <source>
        <dbReference type="ARBA" id="ARBA00004699"/>
    </source>
</evidence>
<dbReference type="Proteomes" id="UP000663864">
    <property type="component" value="Unassembled WGS sequence"/>
</dbReference>
<sequence>MASLSTPSTAPSKPFESYDGLLETRKLDTICLFDVDGTITMPRQAITSAMDADLQELRKKCLVGLVGGSDIVKIAEQIGGIEAIAKYDYVFAENGLVAFKNGKQFFEDNIQKYIGEDNLQTFINYCLKYLSDIKLPFKRGTFIEFRNGLINVSPVGRNCTKEERDLFEKYDLEHNIRRTMVSDLREKFSCMKLYFSIGGQISFDVFPEGWDKRYALKHLENDRISNIYFFGDKTFKGGNDYEIYSDPRTKGYSVTSPVETRTVLSELFGL</sequence>
<dbReference type="GO" id="GO:0009298">
    <property type="term" value="P:GDP-mannose biosynthetic process"/>
    <property type="evidence" value="ECO:0007669"/>
    <property type="project" value="UniProtKB-UniPathway"/>
</dbReference>
<keyword evidence="8 12" id="KW-0460">Magnesium</keyword>
<comment type="catalytic activity">
    <reaction evidence="13">
        <text>alpha-D-mannose 1-phosphate = D-mannose 6-phosphate</text>
        <dbReference type="Rhea" id="RHEA:11140"/>
        <dbReference type="ChEBI" id="CHEBI:58409"/>
        <dbReference type="ChEBI" id="CHEBI:58735"/>
        <dbReference type="EC" id="5.4.2.8"/>
    </reaction>
</comment>
<feature type="binding site" evidence="11">
    <location>
        <position position="43"/>
    </location>
    <ligand>
        <name>alpha-D-mannose 1-phosphate</name>
        <dbReference type="ChEBI" id="CHEBI:58409"/>
    </ligand>
</feature>
<dbReference type="AlphaFoldDB" id="A0A813S245"/>
<protein>
    <recommendedName>
        <fullName evidence="5 13">Phosphomannomutase</fullName>
        <ecNumber evidence="5 13">5.4.2.8</ecNumber>
    </recommendedName>
</protein>
<dbReference type="GO" id="GO:0046872">
    <property type="term" value="F:metal ion binding"/>
    <property type="evidence" value="ECO:0007669"/>
    <property type="project" value="UniProtKB-KW"/>
</dbReference>
<accession>A0A813S245</accession>
<evidence type="ECO:0000256" key="4">
    <source>
        <dbReference type="ARBA" id="ARBA00011738"/>
    </source>
</evidence>
<dbReference type="PANTHER" id="PTHR10466">
    <property type="entry name" value="PHOSPHOMANNOMUTASE"/>
    <property type="match status" value="1"/>
</dbReference>
<comment type="pathway">
    <text evidence="2 13">Nucleotide-sugar biosynthesis; GDP-alpha-D-mannose biosynthesis; alpha-D-mannose 1-phosphate from D-fructose 6-phosphate: step 2/2.</text>
</comment>
<proteinExistence type="inferred from homology"/>
<comment type="subunit">
    <text evidence="4 13">Homodimer.</text>
</comment>
<dbReference type="SFLD" id="SFLDF00445">
    <property type="entry name" value="alpha-phosphomannomutase"/>
    <property type="match status" value="1"/>
</dbReference>
<dbReference type="Gene3D" id="3.40.50.1000">
    <property type="entry name" value="HAD superfamily/HAD-like"/>
    <property type="match status" value="1"/>
</dbReference>
<dbReference type="GO" id="GO:0006487">
    <property type="term" value="P:protein N-linked glycosylation"/>
    <property type="evidence" value="ECO:0007669"/>
    <property type="project" value="TreeGrafter"/>
</dbReference>
<feature type="binding site" evidence="11">
    <location>
        <position position="157"/>
    </location>
    <ligand>
        <name>alpha-D-mannose 1-phosphate</name>
        <dbReference type="ChEBI" id="CHEBI:58409"/>
    </ligand>
</feature>
<evidence type="ECO:0000256" key="11">
    <source>
        <dbReference type="PIRSR" id="PIRSR605002-2"/>
    </source>
</evidence>
<comment type="function">
    <text evidence="13">Involved in the synthesis of the GDP-mannose and dolichol-phosphate-mannose required for a number of critical mannosyl transfer reactions.</text>
</comment>
<gene>
    <name evidence="15" type="ORF">JBS370_LOCUS13681</name>
    <name evidence="14" type="ORF">ZHD862_LOCUS1775</name>
</gene>
<feature type="active site" description="Nucleophile" evidence="10">
    <location>
        <position position="34"/>
    </location>
</feature>
<dbReference type="GO" id="GO:0004615">
    <property type="term" value="F:phosphomannomutase activity"/>
    <property type="evidence" value="ECO:0007669"/>
    <property type="project" value="UniProtKB-EC"/>
</dbReference>
<evidence type="ECO:0000313" key="16">
    <source>
        <dbReference type="Proteomes" id="UP000663864"/>
    </source>
</evidence>
<evidence type="ECO:0000256" key="8">
    <source>
        <dbReference type="ARBA" id="ARBA00022842"/>
    </source>
</evidence>
<comment type="similarity">
    <text evidence="3 13">Belongs to the eukaryotic PMM family.</text>
</comment>
<dbReference type="EC" id="5.4.2.8" evidence="5 13"/>
<dbReference type="SFLD" id="SFLDS00003">
    <property type="entry name" value="Haloacid_Dehalogenase"/>
    <property type="match status" value="1"/>
</dbReference>
<evidence type="ECO:0000256" key="6">
    <source>
        <dbReference type="ARBA" id="ARBA00022490"/>
    </source>
</evidence>
<dbReference type="SUPFAM" id="SSF56784">
    <property type="entry name" value="HAD-like"/>
    <property type="match status" value="1"/>
</dbReference>
<feature type="binding site" evidence="12">
    <location>
        <position position="249"/>
    </location>
    <ligand>
        <name>Mg(2+)</name>
        <dbReference type="ChEBI" id="CHEBI:18420"/>
        <label>1</label>
    </ligand>
</feature>
<organism evidence="14 16">
    <name type="scientific">Rotaria sordida</name>
    <dbReference type="NCBI Taxonomy" id="392033"/>
    <lineage>
        <taxon>Eukaryota</taxon>
        <taxon>Metazoa</taxon>
        <taxon>Spiralia</taxon>
        <taxon>Gnathifera</taxon>
        <taxon>Rotifera</taxon>
        <taxon>Eurotatoria</taxon>
        <taxon>Bdelloidea</taxon>
        <taxon>Philodinida</taxon>
        <taxon>Philodinidae</taxon>
        <taxon>Rotaria</taxon>
    </lineage>
</organism>
<dbReference type="GO" id="GO:0006013">
    <property type="term" value="P:mannose metabolic process"/>
    <property type="evidence" value="ECO:0007669"/>
    <property type="project" value="TreeGrafter"/>
</dbReference>
<feature type="binding site" evidence="12">
    <location>
        <position position="232"/>
    </location>
    <ligand>
        <name>Mg(2+)</name>
        <dbReference type="ChEBI" id="CHEBI:18420"/>
        <label>2</label>
    </ligand>
</feature>
<dbReference type="SFLD" id="SFLDG01143">
    <property type="entry name" value="C2.B.3:_Phosphomannomutase_Lik"/>
    <property type="match status" value="1"/>
</dbReference>
<feature type="binding site" evidence="11">
    <location>
        <position position="164"/>
    </location>
    <ligand>
        <name>alpha-D-mannose 1-phosphate</name>
        <dbReference type="ChEBI" id="CHEBI:58409"/>
    </ligand>
</feature>
<name>A0A813S245_9BILA</name>
<feature type="binding site" evidence="12">
    <location>
        <position position="36"/>
    </location>
    <ligand>
        <name>Mg(2+)</name>
        <dbReference type="ChEBI" id="CHEBI:18420"/>
        <label>1</label>
    </ligand>
</feature>
<dbReference type="EMBL" id="CAJOBD010001189">
    <property type="protein sequence ID" value="CAF3771042.1"/>
    <property type="molecule type" value="Genomic_DNA"/>
</dbReference>
<feature type="binding site" evidence="12">
    <location>
        <position position="246"/>
    </location>
    <ligand>
        <name>Mg(2+)</name>
        <dbReference type="ChEBI" id="CHEBI:18420"/>
        <label>1</label>
    </ligand>
</feature>
<feature type="active site" description="Proton donor/acceptor" evidence="10">
    <location>
        <position position="36"/>
    </location>
</feature>
<evidence type="ECO:0000256" key="3">
    <source>
        <dbReference type="ARBA" id="ARBA00009736"/>
    </source>
</evidence>
<feature type="binding site" evidence="11">
    <location>
        <position position="146"/>
    </location>
    <ligand>
        <name>alpha-D-mannose 1-phosphate</name>
        <dbReference type="ChEBI" id="CHEBI:58409"/>
    </ligand>
</feature>
<evidence type="ECO:0000313" key="15">
    <source>
        <dbReference type="EMBL" id="CAF3771042.1"/>
    </source>
</evidence>
<dbReference type="InterPro" id="IPR036412">
    <property type="entry name" value="HAD-like_sf"/>
</dbReference>
<reference evidence="14" key="1">
    <citation type="submission" date="2021-02" db="EMBL/GenBank/DDBJ databases">
        <authorList>
            <person name="Nowell W R."/>
        </authorList>
    </citation>
    <scope>NUCLEOTIDE SEQUENCE</scope>
</reference>
<dbReference type="InterPro" id="IPR006379">
    <property type="entry name" value="HAD-SF_hydro_IIB"/>
</dbReference>
<dbReference type="EMBL" id="CAJNOT010000032">
    <property type="protein sequence ID" value="CAF0788470.1"/>
    <property type="molecule type" value="Genomic_DNA"/>
</dbReference>
<comment type="cofactor">
    <cofactor evidence="12">
        <name>Mg(2+)</name>
        <dbReference type="ChEBI" id="CHEBI:18420"/>
    </cofactor>
</comment>
<comment type="caution">
    <text evidence="14">The sequence shown here is derived from an EMBL/GenBank/DDBJ whole genome shotgun (WGS) entry which is preliminary data.</text>
</comment>
<comment type="subcellular location">
    <subcellularLocation>
        <location evidence="1 13">Cytoplasm</location>
    </subcellularLocation>
</comment>
<evidence type="ECO:0000256" key="12">
    <source>
        <dbReference type="PIRSR" id="PIRSR605002-3"/>
    </source>
</evidence>
<dbReference type="PANTHER" id="PTHR10466:SF0">
    <property type="entry name" value="PHOSPHOMANNOMUTASE"/>
    <property type="match status" value="1"/>
</dbReference>
<feature type="binding site" evidence="11">
    <location>
        <position position="202"/>
    </location>
    <ligand>
        <name>alpha-D-mannose 1-phosphate</name>
        <dbReference type="ChEBI" id="CHEBI:58409"/>
    </ligand>
</feature>
<keyword evidence="9 13" id="KW-0413">Isomerase</keyword>
<dbReference type="NCBIfam" id="TIGR01484">
    <property type="entry name" value="HAD-SF-IIB"/>
    <property type="match status" value="1"/>
</dbReference>
<feature type="binding site" evidence="12">
    <location>
        <position position="34"/>
    </location>
    <ligand>
        <name>Mg(2+)</name>
        <dbReference type="ChEBI" id="CHEBI:18420"/>
        <label>1</label>
    </ligand>
</feature>
<feature type="binding site" evidence="12">
    <location>
        <position position="244"/>
    </location>
    <ligand>
        <name>Mg(2+)</name>
        <dbReference type="ChEBI" id="CHEBI:18420"/>
        <label>1</label>
    </ligand>
</feature>